<dbReference type="Proteomes" id="UP000006163">
    <property type="component" value="Plasmid VS116_lp25"/>
</dbReference>
<dbReference type="AlphaFoldDB" id="C0R8R7"/>
<dbReference type="EMBL" id="CP001437">
    <property type="protein sequence ID" value="ACN52830.1"/>
    <property type="molecule type" value="Genomic_DNA"/>
</dbReference>
<name>C0R8R7_BORVA</name>
<evidence type="ECO:0000313" key="1">
    <source>
        <dbReference type="EMBL" id="ACN52830.1"/>
    </source>
</evidence>
<organism evidence="1 2">
    <name type="scientific">Borreliella valaisiana VS116</name>
    <dbReference type="NCBI Taxonomy" id="445987"/>
    <lineage>
        <taxon>Bacteria</taxon>
        <taxon>Pseudomonadati</taxon>
        <taxon>Spirochaetota</taxon>
        <taxon>Spirochaetia</taxon>
        <taxon>Spirochaetales</taxon>
        <taxon>Borreliaceae</taxon>
        <taxon>Borreliella</taxon>
    </lineage>
</organism>
<reference evidence="1 2" key="1">
    <citation type="journal article" date="2012" name="J. Bacteriol.">
        <title>Whole-Genome Sequences of Borrelia bissettii, Borrelia valaisiana, and Borrelia spielmanii.</title>
        <authorList>
            <person name="Schutzer S.E."/>
            <person name="Fraser-Liggett C.M."/>
            <person name="Qiu W.G."/>
            <person name="Kraiczy P."/>
            <person name="Mongodin E.F."/>
            <person name="Dunn J.J."/>
            <person name="Luft B.J."/>
            <person name="Casjens S.R."/>
        </authorList>
    </citation>
    <scope>NUCLEOTIDE SEQUENCE [LARGE SCALE GENOMIC DNA]</scope>
    <source>
        <strain evidence="1 2">VS116</strain>
        <plasmid evidence="1">VS116_lp25</plasmid>
    </source>
</reference>
<sequence length="50" mass="6078">MGFFFSHKILKFVSPNNFITTMPPISMFHHLTNLYFKLFENCFKKYSNLR</sequence>
<protein>
    <submittedName>
        <fullName evidence="1">Uncharacterized protein</fullName>
    </submittedName>
</protein>
<keyword evidence="2" id="KW-1185">Reference proteome</keyword>
<keyword evidence="1" id="KW-0614">Plasmid</keyword>
<proteinExistence type="predicted"/>
<dbReference type="HOGENOM" id="CLU_3115219_0_0_12"/>
<accession>C0R8R7</accession>
<evidence type="ECO:0000313" key="2">
    <source>
        <dbReference type="Proteomes" id="UP000006163"/>
    </source>
</evidence>
<geneLocation type="plasmid" evidence="1 2">
    <name>VS116_lp25</name>
</geneLocation>
<gene>
    <name evidence="1" type="ORF">BVAVS116_E0036</name>
</gene>